<keyword evidence="3" id="KW-1185">Reference proteome</keyword>
<reference evidence="3" key="1">
    <citation type="journal article" date="2011" name="BMC Genomics">
        <title>Complete genome sequence of the filamentous anoxygenic phototrophic bacterium Chloroflexus aurantiacus.</title>
        <authorList>
            <person name="Tang K.H."/>
            <person name="Barry K."/>
            <person name="Chertkov O."/>
            <person name="Dalin E."/>
            <person name="Han C.S."/>
            <person name="Hauser L.J."/>
            <person name="Honchak B.M."/>
            <person name="Karbach L.E."/>
            <person name="Land M.L."/>
            <person name="Lapidus A."/>
            <person name="Larimer F.W."/>
            <person name="Mikhailova N."/>
            <person name="Pitluck S."/>
            <person name="Pierson B.K."/>
            <person name="Blankenship R.E."/>
        </authorList>
    </citation>
    <scope>NUCLEOTIDE SEQUENCE [LARGE SCALE GENOMIC DNA]</scope>
    <source>
        <strain evidence="3">ATCC 29366 / DSM 635 / J-10-fl</strain>
    </source>
</reference>
<keyword evidence="2" id="KW-0560">Oxidoreductase</keyword>
<evidence type="ECO:0000313" key="3">
    <source>
        <dbReference type="Proteomes" id="UP000002008"/>
    </source>
</evidence>
<dbReference type="KEGG" id="cau:Caur_2249"/>
<dbReference type="STRING" id="324602.Caur_2249"/>
<protein>
    <submittedName>
        <fullName evidence="2">Amine oxidase (Flavin-containing)</fullName>
        <ecNumber evidence="2">1.4.3.4</ecNumber>
    </submittedName>
</protein>
<dbReference type="RefSeq" id="WP_012258112.1">
    <property type="nucleotide sequence ID" value="NC_010175.1"/>
</dbReference>
<dbReference type="HOGENOM" id="CLU_004498_10_3_0"/>
<dbReference type="GO" id="GO:0097621">
    <property type="term" value="F:monoamine oxidase activity"/>
    <property type="evidence" value="ECO:0007669"/>
    <property type="project" value="UniProtKB-EC"/>
</dbReference>
<dbReference type="PANTHER" id="PTHR10742">
    <property type="entry name" value="FLAVIN MONOAMINE OXIDASE"/>
    <property type="match status" value="1"/>
</dbReference>
<accession>A9WFV8</accession>
<dbReference type="Gene3D" id="3.50.50.60">
    <property type="entry name" value="FAD/NAD(P)-binding domain"/>
    <property type="match status" value="1"/>
</dbReference>
<dbReference type="Proteomes" id="UP000002008">
    <property type="component" value="Chromosome"/>
</dbReference>
<dbReference type="AlphaFoldDB" id="A9WFV8"/>
<dbReference type="InterPro" id="IPR002937">
    <property type="entry name" value="Amino_oxidase"/>
</dbReference>
<gene>
    <name evidence="2" type="ordered locus">Caur_2249</name>
</gene>
<dbReference type="EC" id="1.4.3.4" evidence="2"/>
<feature type="domain" description="Amine oxidase" evidence="1">
    <location>
        <begin position="11"/>
        <end position="76"/>
    </location>
</feature>
<evidence type="ECO:0000313" key="2">
    <source>
        <dbReference type="EMBL" id="ABY35458.1"/>
    </source>
</evidence>
<dbReference type="SUPFAM" id="SSF54373">
    <property type="entry name" value="FAD-linked reductases, C-terminal domain"/>
    <property type="match status" value="1"/>
</dbReference>
<evidence type="ECO:0000259" key="1">
    <source>
        <dbReference type="Pfam" id="PF01593"/>
    </source>
</evidence>
<dbReference type="Pfam" id="PF01593">
    <property type="entry name" value="Amino_oxidase"/>
    <property type="match status" value="2"/>
</dbReference>
<sequence>MYDVLVIGAGIAGLAAAHALQAAGLQVLVVEARQRIGGRIWTDTRYGPVECGAEFIHGQRAATWELVRRAGLPTSRWGRDRLFVVGGRILVDHSFGRSVIALYQHICDYRGPELSVAELIEQSAAPPEVKVLVGRWLANIEGADLNRLSATALARERRLSTIGEDNFHIDCGYERLLTPLSVGLRIELGVAVTLVRWDGDQVEVELADGRRLQARYLVVTVPVSLLQAGIPAFEPPLPAEKQVAINAIPMGHVTKLVIWFDRQFWPDFTVLSTDGVIATWWPVLSAHTPTLMGYMGGRQALTVADLGQDEAISVALGELQHLFGVDVRPYYRDGRLVDWSRDPWSRGAYSYSAANTPAARVALAAPLGPIHFAGEATVTGAEIATVHGAFESGRRAARAILLAQR</sequence>
<feature type="domain" description="Amine oxidase" evidence="1">
    <location>
        <begin position="142"/>
        <end position="401"/>
    </location>
</feature>
<dbReference type="EnsemblBacteria" id="ABY35458">
    <property type="protein sequence ID" value="ABY35458"/>
    <property type="gene ID" value="Caur_2249"/>
</dbReference>
<dbReference type="eggNOG" id="COG1231">
    <property type="taxonomic scope" value="Bacteria"/>
</dbReference>
<dbReference type="InterPro" id="IPR050281">
    <property type="entry name" value="Flavin_monoamine_oxidase"/>
</dbReference>
<name>A9WFV8_CHLAA</name>
<dbReference type="PANTHER" id="PTHR10742:SF410">
    <property type="entry name" value="LYSINE-SPECIFIC HISTONE DEMETHYLASE 2"/>
    <property type="match status" value="1"/>
</dbReference>
<dbReference type="InterPro" id="IPR036188">
    <property type="entry name" value="FAD/NAD-bd_sf"/>
</dbReference>
<dbReference type="EMBL" id="CP000909">
    <property type="protein sequence ID" value="ABY35458.1"/>
    <property type="molecule type" value="Genomic_DNA"/>
</dbReference>
<organism evidence="2 3">
    <name type="scientific">Chloroflexus aurantiacus (strain ATCC 29366 / DSM 635 / J-10-fl)</name>
    <dbReference type="NCBI Taxonomy" id="324602"/>
    <lineage>
        <taxon>Bacteria</taxon>
        <taxon>Bacillati</taxon>
        <taxon>Chloroflexota</taxon>
        <taxon>Chloroflexia</taxon>
        <taxon>Chloroflexales</taxon>
        <taxon>Chloroflexineae</taxon>
        <taxon>Chloroflexaceae</taxon>
        <taxon>Chloroflexus</taxon>
    </lineage>
</organism>
<dbReference type="FunCoup" id="A9WFV8">
    <property type="interactions" value="90"/>
</dbReference>
<dbReference type="InParanoid" id="A9WFV8"/>
<dbReference type="SUPFAM" id="SSF51905">
    <property type="entry name" value="FAD/NAD(P)-binding domain"/>
    <property type="match status" value="1"/>
</dbReference>
<dbReference type="GO" id="GO:0016491">
    <property type="term" value="F:oxidoreductase activity"/>
    <property type="evidence" value="ECO:0000318"/>
    <property type="project" value="GO_Central"/>
</dbReference>
<proteinExistence type="predicted"/>
<dbReference type="PATRIC" id="fig|324602.8.peg.2548"/>